<dbReference type="EMBL" id="LJRQ01000252">
    <property type="protein sequence ID" value="KPZ11126.1"/>
    <property type="molecule type" value="Genomic_DNA"/>
</dbReference>
<accession>A0A0Q0EBE9</accession>
<protein>
    <submittedName>
        <fullName evidence="2">Uncharacterized protein</fullName>
    </submittedName>
</protein>
<sequence length="103" mass="11527">MKCKPQWLAGGCLVLSQRYEGGSGAPAGLSLGTGLDQLSRPSNRLGASHFLKHKQVVRYDIRVQYAQQERTDLFVPPHLQEESPSCPRPVRKCHMTQVRKDAK</sequence>
<evidence type="ECO:0000256" key="1">
    <source>
        <dbReference type="SAM" id="MobiDB-lite"/>
    </source>
</evidence>
<comment type="caution">
    <text evidence="2">The sequence shown here is derived from an EMBL/GenBank/DDBJ whole genome shotgun (WGS) entry which is preliminary data.</text>
</comment>
<evidence type="ECO:0000313" key="2">
    <source>
        <dbReference type="EMBL" id="KPZ11126.1"/>
    </source>
</evidence>
<evidence type="ECO:0000313" key="3">
    <source>
        <dbReference type="Proteomes" id="UP000050266"/>
    </source>
</evidence>
<reference evidence="2 3" key="1">
    <citation type="submission" date="2015-09" db="EMBL/GenBank/DDBJ databases">
        <title>Genome announcement of multiple Pseudomonas syringae strains.</title>
        <authorList>
            <person name="Thakur S."/>
            <person name="Wang P.W."/>
            <person name="Gong Y."/>
            <person name="Weir B.S."/>
            <person name="Guttman D.S."/>
        </authorList>
    </citation>
    <scope>NUCLEOTIDE SEQUENCE [LARGE SCALE GENOMIC DNA]</scope>
    <source>
        <strain evidence="2 3">ICMP3962</strain>
    </source>
</reference>
<dbReference type="Proteomes" id="UP000050266">
    <property type="component" value="Unassembled WGS sequence"/>
</dbReference>
<name>A0A0Q0EBE9_PSEA0</name>
<dbReference type="AlphaFoldDB" id="A0A0Q0EBE9"/>
<proteinExistence type="predicted"/>
<gene>
    <name evidence="2" type="ORF">ALO41_200051</name>
</gene>
<organism evidence="2 3">
    <name type="scientific">Pseudomonas amygdali pv. ulmi</name>
    <dbReference type="NCBI Taxonomy" id="251720"/>
    <lineage>
        <taxon>Bacteria</taxon>
        <taxon>Pseudomonadati</taxon>
        <taxon>Pseudomonadota</taxon>
        <taxon>Gammaproteobacteria</taxon>
        <taxon>Pseudomonadales</taxon>
        <taxon>Pseudomonadaceae</taxon>
        <taxon>Pseudomonas</taxon>
        <taxon>Pseudomonas amygdali</taxon>
    </lineage>
</organism>
<feature type="region of interest" description="Disordered" evidence="1">
    <location>
        <begin position="79"/>
        <end position="103"/>
    </location>
</feature>